<feature type="domain" description="ITPR-interacting" evidence="4">
    <location>
        <begin position="195"/>
        <end position="345"/>
    </location>
</feature>
<evidence type="ECO:0000313" key="6">
    <source>
        <dbReference type="RefSeq" id="XP_006187821.2"/>
    </source>
</evidence>
<evidence type="ECO:0000313" key="5">
    <source>
        <dbReference type="Proteomes" id="UP000694856"/>
    </source>
</evidence>
<evidence type="ECO:0000256" key="1">
    <source>
        <dbReference type="ARBA" id="ARBA00023054"/>
    </source>
</evidence>
<dbReference type="GeneID" id="102504179"/>
<evidence type="ECO:0000256" key="2">
    <source>
        <dbReference type="SAM" id="Coils"/>
    </source>
</evidence>
<feature type="region of interest" description="Disordered" evidence="3">
    <location>
        <begin position="524"/>
        <end position="595"/>
    </location>
</feature>
<dbReference type="GO" id="GO:0005102">
    <property type="term" value="F:signaling receptor binding"/>
    <property type="evidence" value="ECO:0007669"/>
    <property type="project" value="InterPro"/>
</dbReference>
<name>A0A8B6YIE3_CAMFR</name>
<dbReference type="PANTHER" id="PTHR17469">
    <property type="entry name" value="SPERM SPECIFIC ANTIGEN 2-RELATED"/>
    <property type="match status" value="1"/>
</dbReference>
<sequence>MPLEGSRWVERSSRGAAQLRRSGARIAVLGGGSLHTARHHRHLELSVALGASAQCRELKGRRSGSALGNDLMDLAFEAFTTSRLENYSPMMAETSQGSQEKGRRDILRSTKQAWTPLDEQLPPGSEEESRSPTVLMLEDSKLESIQQWLDSGSFVSVDENFQPFIDHTVSAHEQGVVQMTVKGYMRSLHQFSETPTLSRGTSFNSCRSAASIPQSIPEWLEFGEKDPVEILLDLGFGADEPDICTQIPARFLGCGSAARGINIRVFLEAQKQRMELENPNLYSRFRQLEILDHVATAFSSLLNDVNILQNKAEEEDEGMQRTSVSEAKEHQRRMGELFRRGSKQNIRRDYSLEVAESLKVKDELSITSAKAGECGSEFPAMTNKQDQSRLSPLAEHQSLPACEDVTPCHPPQALLSSQWRHSSLLAKQAPPSWEAEGSVKDRTRKENSVQTNKLKSLSRLAGKTPDSFEMEEVQSFEEETGNPLDMASGTVGAMVNRANSCQSDSSGFLEEPLEPQLVQIASLSSSQSPPENGYRKPRSQSHSSESSRDCQRESDGSDSTGMVSTSFSSQDWSVLEEKVSTSVEEKESQFEAMEGPPELLTPDLALRKTTTGGELPRKDGHRQQHLPVPQSESEATVGTVTSKCDCPLGFMVTHTTEVKDGFLRPERDGEVYVQSHHCESQKSPGIDPDQDKSLHIDSEAPRGVESGKLCPDISHTLLMRESPPQHVLRPSEVMPYTVDLVQTSKKSICHLDKVAGDIPQVRPKCSALGQIPPRTESELGNLPPNADFSTVSAKSVTIQMSSNLASAVQNAVVLGIDSRGTTSEFTMCDPVPTTEPGLGAEARQFNDVSVQTYTCEPSPWHCCSAPSNKARPLTKSVSLDTVFPSVHPVGICHAAPAHCCVCCHHHLHRHLERQSPSSVSSACRHCPCSYTLEAQFMKTLKVLQDTAVRELYSCTVHEMETMKMVCQSFREHLEEIEQHLRGQQALFSRDMSEEEREEAEQLQSLREALRQEVEELEFQLGDRAQQIQDVVQLQLELLTGEPPERYTNLHQCHWTEEKNGQTSGAKIHPAMAAGAAVPPDDDDGQRTPCSGVAHLAAFAPATLGSSSRMSPPAWAELDPASRLNCPVGEKDTDVFL</sequence>
<feature type="compositionally biased region" description="Polar residues" evidence="3">
    <location>
        <begin position="557"/>
        <end position="572"/>
    </location>
</feature>
<feature type="region of interest" description="Disordered" evidence="3">
    <location>
        <begin position="313"/>
        <end position="335"/>
    </location>
</feature>
<dbReference type="InterPro" id="IPR029325">
    <property type="entry name" value="ITPR-bd"/>
</dbReference>
<feature type="compositionally biased region" description="Basic and acidic residues" evidence="3">
    <location>
        <begin position="575"/>
        <end position="589"/>
    </location>
</feature>
<feature type="compositionally biased region" description="Acidic residues" evidence="3">
    <location>
        <begin position="468"/>
        <end position="480"/>
    </location>
</feature>
<proteinExistence type="predicted"/>
<protein>
    <submittedName>
        <fullName evidence="6">Protein ITPRID1</fullName>
    </submittedName>
</protein>
<feature type="region of interest" description="Disordered" evidence="3">
    <location>
        <begin position="426"/>
        <end position="489"/>
    </location>
</feature>
<feature type="coiled-coil region" evidence="2">
    <location>
        <begin position="988"/>
        <end position="1026"/>
    </location>
</feature>
<dbReference type="Proteomes" id="UP000694856">
    <property type="component" value="Chromosome 7"/>
</dbReference>
<feature type="compositionally biased region" description="Basic and acidic residues" evidence="3">
    <location>
        <begin position="545"/>
        <end position="555"/>
    </location>
</feature>
<gene>
    <name evidence="6" type="primary">ITPRID1</name>
</gene>
<dbReference type="AlphaFoldDB" id="A0A8B6YIE3"/>
<dbReference type="Pfam" id="PF14723">
    <property type="entry name" value="SSFA2_C"/>
    <property type="match status" value="1"/>
</dbReference>
<dbReference type="PANTHER" id="PTHR17469:SF14">
    <property type="entry name" value="PROTEIN ITPRID1"/>
    <property type="match status" value="1"/>
</dbReference>
<dbReference type="SMART" id="SM01257">
    <property type="entry name" value="KRAP_IP3R_bind"/>
    <property type="match status" value="1"/>
</dbReference>
<feature type="region of interest" description="Disordered" evidence="3">
    <location>
        <begin position="672"/>
        <end position="693"/>
    </location>
</feature>
<dbReference type="InterPro" id="IPR029326">
    <property type="entry name" value="SSFA2_C"/>
</dbReference>
<dbReference type="CTD" id="223075"/>
<keyword evidence="5" id="KW-1185">Reference proteome</keyword>
<feature type="region of interest" description="Disordered" evidence="3">
    <location>
        <begin position="611"/>
        <end position="636"/>
    </location>
</feature>
<reference evidence="6" key="1">
    <citation type="submission" date="2025-08" db="UniProtKB">
        <authorList>
            <consortium name="RefSeq"/>
        </authorList>
    </citation>
    <scope>IDENTIFICATION</scope>
    <source>
        <tissue evidence="6">Ear skin</tissue>
    </source>
</reference>
<evidence type="ECO:0000256" key="3">
    <source>
        <dbReference type="SAM" id="MobiDB-lite"/>
    </source>
</evidence>
<feature type="compositionally biased region" description="Basic and acidic residues" evidence="3">
    <location>
        <begin position="326"/>
        <end position="335"/>
    </location>
</feature>
<feature type="compositionally biased region" description="Basic and acidic residues" evidence="3">
    <location>
        <begin position="437"/>
        <end position="447"/>
    </location>
</feature>
<dbReference type="RefSeq" id="XP_006187821.2">
    <property type="nucleotide sequence ID" value="XM_006187759.2"/>
</dbReference>
<keyword evidence="1 2" id="KW-0175">Coiled coil</keyword>
<dbReference type="InterPro" id="IPR043444">
    <property type="entry name" value="TESPA1-like"/>
</dbReference>
<dbReference type="KEGG" id="cfr:102504179"/>
<dbReference type="Pfam" id="PF14722">
    <property type="entry name" value="KRAP_IP3R_bind"/>
    <property type="match status" value="1"/>
</dbReference>
<evidence type="ECO:0000259" key="4">
    <source>
        <dbReference type="SMART" id="SM01257"/>
    </source>
</evidence>
<organism evidence="5 6">
    <name type="scientific">Camelus ferus</name>
    <name type="common">Wild bactrian camel</name>
    <name type="synonym">Camelus bactrianus ferus</name>
    <dbReference type="NCBI Taxonomy" id="419612"/>
    <lineage>
        <taxon>Eukaryota</taxon>
        <taxon>Metazoa</taxon>
        <taxon>Chordata</taxon>
        <taxon>Craniata</taxon>
        <taxon>Vertebrata</taxon>
        <taxon>Euteleostomi</taxon>
        <taxon>Mammalia</taxon>
        <taxon>Eutheria</taxon>
        <taxon>Laurasiatheria</taxon>
        <taxon>Artiodactyla</taxon>
        <taxon>Tylopoda</taxon>
        <taxon>Camelidae</taxon>
        <taxon>Camelus</taxon>
    </lineage>
</organism>
<accession>A0A8B6YIE3</accession>